<dbReference type="InterPro" id="IPR001272">
    <property type="entry name" value="PEP_carboxykinase_ATP"/>
</dbReference>
<dbReference type="Pfam" id="PF01293">
    <property type="entry name" value="PEPCK_ATP"/>
    <property type="match status" value="2"/>
</dbReference>
<evidence type="ECO:0000256" key="5">
    <source>
        <dbReference type="ARBA" id="ARBA00022840"/>
    </source>
</evidence>
<comment type="similarity">
    <text evidence="2">Belongs to the phosphoenolpyruvate carboxykinase (ATP) family.</text>
</comment>
<protein>
    <recommendedName>
        <fullName evidence="3">phosphoenolpyruvate carboxykinase (ATP)</fullName>
        <ecNumber evidence="3">4.1.1.49</ecNumber>
    </recommendedName>
</protein>
<dbReference type="PANTHER" id="PTHR30031:SF2">
    <property type="entry name" value="PHOSPHOENOLPYRUVATE CARBOXYKINASE (ATP)"/>
    <property type="match status" value="1"/>
</dbReference>
<feature type="non-terminal residue" evidence="8">
    <location>
        <position position="394"/>
    </location>
</feature>
<evidence type="ECO:0000256" key="7">
    <source>
        <dbReference type="ARBA" id="ARBA00047371"/>
    </source>
</evidence>
<dbReference type="GO" id="GO:0005524">
    <property type="term" value="F:ATP binding"/>
    <property type="evidence" value="ECO:0007669"/>
    <property type="project" value="UniProtKB-KW"/>
</dbReference>
<dbReference type="InterPro" id="IPR008210">
    <property type="entry name" value="PEP_carboxykinase_N"/>
</dbReference>
<dbReference type="OMA" id="LWKTPDR"/>
<evidence type="ECO:0000256" key="6">
    <source>
        <dbReference type="ARBA" id="ARBA00023239"/>
    </source>
</evidence>
<keyword evidence="5" id="KW-0067">ATP-binding</keyword>
<keyword evidence="6" id="KW-0456">Lyase</keyword>
<dbReference type="Gene3D" id="3.40.449.10">
    <property type="entry name" value="Phosphoenolpyruvate Carboxykinase, domain 1"/>
    <property type="match status" value="1"/>
</dbReference>
<dbReference type="FunFam" id="3.40.449.10:FF:000008">
    <property type="entry name" value="D111/G-patch domain-containing protein"/>
    <property type="match status" value="1"/>
</dbReference>
<dbReference type="Proteomes" id="UP000824469">
    <property type="component" value="Unassembled WGS sequence"/>
</dbReference>
<reference evidence="8 9" key="1">
    <citation type="journal article" date="2021" name="Nat. Plants">
        <title>The Taxus genome provides insights into paclitaxel biosynthesis.</title>
        <authorList>
            <person name="Xiong X."/>
            <person name="Gou J."/>
            <person name="Liao Q."/>
            <person name="Li Y."/>
            <person name="Zhou Q."/>
            <person name="Bi G."/>
            <person name="Li C."/>
            <person name="Du R."/>
            <person name="Wang X."/>
            <person name="Sun T."/>
            <person name="Guo L."/>
            <person name="Liang H."/>
            <person name="Lu P."/>
            <person name="Wu Y."/>
            <person name="Zhang Z."/>
            <person name="Ro D.K."/>
            <person name="Shang Y."/>
            <person name="Huang S."/>
            <person name="Yan J."/>
        </authorList>
    </citation>
    <scope>NUCLEOTIDE SEQUENCE [LARGE SCALE GENOMIC DNA]</scope>
    <source>
        <strain evidence="8">Ta-2019</strain>
    </source>
</reference>
<comment type="caution">
    <text evidence="8">The sequence shown here is derived from an EMBL/GenBank/DDBJ whole genome shotgun (WGS) entry which is preliminary data.</text>
</comment>
<dbReference type="GO" id="GO:0004612">
    <property type="term" value="F:phosphoenolpyruvate carboxykinase (ATP) activity"/>
    <property type="evidence" value="ECO:0007669"/>
    <property type="project" value="UniProtKB-EC"/>
</dbReference>
<gene>
    <name evidence="8" type="ORF">KI387_019978</name>
</gene>
<dbReference type="GO" id="GO:0005829">
    <property type="term" value="C:cytosol"/>
    <property type="evidence" value="ECO:0007669"/>
    <property type="project" value="TreeGrafter"/>
</dbReference>
<sequence length="394" mass="41853">YTATATLADEEAELLPFPREGPGISYALNWALASKKVFPKGEAYRNLKDVDLEKHSATSKEMTSGSPIFARGSFSLGASDISKPQFNKLLKQVTSHLSSIPKIFVQDGAVGSSPKIDAKVRVVCDHPSAASTFRSILCRTPTREVSHDTFPLTVYVASGVSPTAWESVGLGPQENAGFIAADYEQSALILCGKAFTDISALERALTAAAAQAISARNALPISAWLLLLGESVVLLFAPENMVESSTTMHKTLVSKGAGVALCPDGVATLFQSKDSQAPNLFKLPSSVIMFSSDSSGVIPSISKLTPGQAVYHFLAGYQNGNFVSAFESGPMSLDPAVIAKELFSQRTNNKIPSFLVNVNEGEKHLSGEELLKLVEQSLSDKLPASKGKKPSKTA</sequence>
<dbReference type="PANTHER" id="PTHR30031">
    <property type="entry name" value="PHOSPHOENOLPYRUVATE CARBOXYKINASE ATP"/>
    <property type="match status" value="1"/>
</dbReference>
<dbReference type="GO" id="GO:0006094">
    <property type="term" value="P:gluconeogenesis"/>
    <property type="evidence" value="ECO:0007669"/>
    <property type="project" value="InterPro"/>
</dbReference>
<name>A0AA38GAX3_TAXCH</name>
<dbReference type="SUPFAM" id="SSF68923">
    <property type="entry name" value="PEP carboxykinase N-terminal domain"/>
    <property type="match status" value="1"/>
</dbReference>
<comment type="pathway">
    <text evidence="1">Carbohydrate biosynthesis; gluconeogenesis.</text>
</comment>
<proteinExistence type="inferred from homology"/>
<accession>A0AA38GAX3</accession>
<keyword evidence="9" id="KW-1185">Reference proteome</keyword>
<dbReference type="EMBL" id="JAHRHJ020000004">
    <property type="protein sequence ID" value="KAH9318209.1"/>
    <property type="molecule type" value="Genomic_DNA"/>
</dbReference>
<feature type="non-terminal residue" evidence="8">
    <location>
        <position position="1"/>
    </location>
</feature>
<keyword evidence="4" id="KW-0547">Nucleotide-binding</keyword>
<dbReference type="EC" id="4.1.1.49" evidence="3"/>
<dbReference type="AlphaFoldDB" id="A0AA38GAX3"/>
<evidence type="ECO:0000256" key="4">
    <source>
        <dbReference type="ARBA" id="ARBA00022741"/>
    </source>
</evidence>
<dbReference type="SUPFAM" id="SSF53795">
    <property type="entry name" value="PEP carboxykinase-like"/>
    <property type="match status" value="1"/>
</dbReference>
<evidence type="ECO:0000313" key="8">
    <source>
        <dbReference type="EMBL" id="KAH9318209.1"/>
    </source>
</evidence>
<evidence type="ECO:0000313" key="9">
    <source>
        <dbReference type="Proteomes" id="UP000824469"/>
    </source>
</evidence>
<evidence type="ECO:0000256" key="3">
    <source>
        <dbReference type="ARBA" id="ARBA00012363"/>
    </source>
</evidence>
<comment type="catalytic activity">
    <reaction evidence="7">
        <text>oxaloacetate + ATP = phosphoenolpyruvate + ADP + CO2</text>
        <dbReference type="Rhea" id="RHEA:18617"/>
        <dbReference type="ChEBI" id="CHEBI:16452"/>
        <dbReference type="ChEBI" id="CHEBI:16526"/>
        <dbReference type="ChEBI" id="CHEBI:30616"/>
        <dbReference type="ChEBI" id="CHEBI:58702"/>
        <dbReference type="ChEBI" id="CHEBI:456216"/>
        <dbReference type="EC" id="4.1.1.49"/>
    </reaction>
</comment>
<evidence type="ECO:0000256" key="1">
    <source>
        <dbReference type="ARBA" id="ARBA00004742"/>
    </source>
</evidence>
<evidence type="ECO:0000256" key="2">
    <source>
        <dbReference type="ARBA" id="ARBA00006052"/>
    </source>
</evidence>
<organism evidence="8 9">
    <name type="scientific">Taxus chinensis</name>
    <name type="common">Chinese yew</name>
    <name type="synonym">Taxus wallichiana var. chinensis</name>
    <dbReference type="NCBI Taxonomy" id="29808"/>
    <lineage>
        <taxon>Eukaryota</taxon>
        <taxon>Viridiplantae</taxon>
        <taxon>Streptophyta</taxon>
        <taxon>Embryophyta</taxon>
        <taxon>Tracheophyta</taxon>
        <taxon>Spermatophyta</taxon>
        <taxon>Pinopsida</taxon>
        <taxon>Pinidae</taxon>
        <taxon>Conifers II</taxon>
        <taxon>Cupressales</taxon>
        <taxon>Taxaceae</taxon>
        <taxon>Taxus</taxon>
    </lineage>
</organism>
<dbReference type="Gene3D" id="3.90.228.20">
    <property type="match status" value="1"/>
</dbReference>
<dbReference type="InterPro" id="IPR013035">
    <property type="entry name" value="PEP_carboxykinase_C"/>
</dbReference>